<feature type="disulfide bond" evidence="12">
    <location>
        <begin position="116"/>
        <end position="131"/>
    </location>
</feature>
<dbReference type="InterPro" id="IPR000033">
    <property type="entry name" value="LDLR_classB_rpt"/>
</dbReference>
<protein>
    <recommendedName>
        <fullName evidence="19">Very low-density lipoprotein receptor</fullName>
    </recommendedName>
</protein>
<dbReference type="PANTHER" id="PTHR22722">
    <property type="entry name" value="LOW-DENSITY LIPOPROTEIN RECEPTOR-RELATED PROTEIN 2-RELATED"/>
    <property type="match status" value="1"/>
</dbReference>
<dbReference type="Proteomes" id="UP000694700">
    <property type="component" value="Unplaced"/>
</dbReference>
<evidence type="ECO:0008006" key="19">
    <source>
        <dbReference type="Google" id="ProtNLM"/>
    </source>
</evidence>
<feature type="domain" description="EGF-like" evidence="16">
    <location>
        <begin position="253"/>
        <end position="289"/>
    </location>
</feature>
<dbReference type="FunFam" id="2.10.25.10:FF:000009">
    <property type="entry name" value="Low-density lipoprotein receptor isoform 1"/>
    <property type="match status" value="1"/>
</dbReference>
<feature type="domain" description="EGF-like" evidence="16">
    <location>
        <begin position="174"/>
        <end position="210"/>
    </location>
</feature>
<keyword evidence="5" id="KW-0732">Signal</keyword>
<evidence type="ECO:0000256" key="6">
    <source>
        <dbReference type="ARBA" id="ARBA00022737"/>
    </source>
</evidence>
<name>A0A8C1YB53_CYPCA</name>
<keyword evidence="9 12" id="KW-1015">Disulfide bond</keyword>
<dbReference type="PROSITE" id="PS01209">
    <property type="entry name" value="LDLRA_1"/>
    <property type="match status" value="2"/>
</dbReference>
<dbReference type="Gene3D" id="4.10.400.10">
    <property type="entry name" value="Low-density Lipoprotein Receptor"/>
    <property type="match status" value="3"/>
</dbReference>
<evidence type="ECO:0000256" key="7">
    <source>
        <dbReference type="ARBA" id="ARBA00022989"/>
    </source>
</evidence>
<feature type="repeat" description="LDL-receptor class B" evidence="13">
    <location>
        <begin position="465"/>
        <end position="509"/>
    </location>
</feature>
<dbReference type="GO" id="GO:0042562">
    <property type="term" value="F:hormone binding"/>
    <property type="evidence" value="ECO:0007669"/>
    <property type="project" value="TreeGrafter"/>
</dbReference>
<dbReference type="Pfam" id="PF14670">
    <property type="entry name" value="FXa_inhibition"/>
    <property type="match status" value="1"/>
</dbReference>
<comment type="caution">
    <text evidence="12">Lacks conserved residue(s) required for the propagation of feature annotation.</text>
</comment>
<evidence type="ECO:0000256" key="4">
    <source>
        <dbReference type="ARBA" id="ARBA00022692"/>
    </source>
</evidence>
<dbReference type="SMART" id="SM00181">
    <property type="entry name" value="EGF"/>
    <property type="match status" value="3"/>
</dbReference>
<evidence type="ECO:0000256" key="10">
    <source>
        <dbReference type="ARBA" id="ARBA00023170"/>
    </source>
</evidence>
<keyword evidence="11" id="KW-0325">Glycoprotein</keyword>
<feature type="transmembrane region" description="Helical" evidence="14">
    <location>
        <begin position="573"/>
        <end position="593"/>
    </location>
</feature>
<dbReference type="PROSITE" id="PS50068">
    <property type="entry name" value="LDLRA_2"/>
    <property type="match status" value="3"/>
</dbReference>
<dbReference type="PANTHER" id="PTHR22722:SF14">
    <property type="entry name" value="MEGALIN, ISOFORM A"/>
    <property type="match status" value="1"/>
</dbReference>
<evidence type="ECO:0000256" key="12">
    <source>
        <dbReference type="PROSITE-ProRule" id="PRU00124"/>
    </source>
</evidence>
<dbReference type="FunFam" id="2.120.10.30:FF:000241">
    <property type="entry name" value="Low-density lipoprotein receptor-related protein 6"/>
    <property type="match status" value="1"/>
</dbReference>
<dbReference type="Pfam" id="PF00058">
    <property type="entry name" value="Ldl_recept_b"/>
    <property type="match status" value="2"/>
</dbReference>
<keyword evidence="2" id="KW-0245">EGF-like domain</keyword>
<evidence type="ECO:0000259" key="15">
    <source>
        <dbReference type="SMART" id="SM00179"/>
    </source>
</evidence>
<dbReference type="InterPro" id="IPR051221">
    <property type="entry name" value="LDLR-related"/>
</dbReference>
<keyword evidence="4 14" id="KW-0812">Transmembrane</keyword>
<dbReference type="PROSITE" id="PS00010">
    <property type="entry name" value="ASX_HYDROXYL"/>
    <property type="match status" value="1"/>
</dbReference>
<dbReference type="FunFam" id="4.10.400.10:FF:000065">
    <property type="entry name" value="Transmembrane protease serine 7"/>
    <property type="match status" value="1"/>
</dbReference>
<evidence type="ECO:0000313" key="17">
    <source>
        <dbReference type="Ensembl" id="ENSCCRP00015091220.1"/>
    </source>
</evidence>
<evidence type="ECO:0000256" key="13">
    <source>
        <dbReference type="PROSITE-ProRule" id="PRU00461"/>
    </source>
</evidence>
<dbReference type="PROSITE" id="PS51120">
    <property type="entry name" value="LDLRB"/>
    <property type="match status" value="2"/>
</dbReference>
<evidence type="ECO:0000259" key="16">
    <source>
        <dbReference type="SMART" id="SM00181"/>
    </source>
</evidence>
<dbReference type="GO" id="GO:0006898">
    <property type="term" value="P:receptor-mediated endocytosis"/>
    <property type="evidence" value="ECO:0007669"/>
    <property type="project" value="TreeGrafter"/>
</dbReference>
<feature type="disulfide bond" evidence="12">
    <location>
        <begin position="97"/>
        <end position="109"/>
    </location>
</feature>
<keyword evidence="7 14" id="KW-1133">Transmembrane helix</keyword>
<sequence>MIYILYYCNVTFCNLVTMTLQQMLMSKVQNISQIIFTYMNNLIKCSTAIPLLEFCPVSVIKPHVGYSCCSNCPSPFSKSLRTKELFLLSSLAGYPKCDTEQFVCNNGRCVPLNLRCDGVDDCGDSSDESSCLNCTSGSFHCVAAARCVPSRSVCDGTPDCPDGADERLDTCAQTCARSQFRCTNRRCVPSSGRCDNIKDCEDGSDEENCDDNECEINNGGCSHLCIDLPLGFMCDCPSGMRLVQDTHCQDVDHCLDSDVCDQICVHTNGSLACECQEGYVLTAGTGQCKATGFAAHVAVSTQEGVKLMDLSGSEQRNITYKRASPGPVSALNAKNTLYWTSPENDIIYKVSLDSGDYRPAVLLKASTGVLGLAVDWIHELLYWVSTDTHALHVASLNGSKESELISGLSRPTAVAVQPLLGYVFWADSEASPRIERASLDGTSRIALITSYIRCPVAISLDIPRGLLYWADSGLRTVSRVAFDGQHRKTVVESNGYLDQPFGLAVFESRVYWSDQLTNSICSADKHNGNMLQVSQRLGSVSPAGLVILHPLLQPTDSNPLQSKTRTPLPDSQFAWLLSMTVIISLLLVGAVLWRQRSEFCAPRSLYPLGEVMLKESQDPLLLSRLPIVHEHKEVFLTDGSGSESDPALNFIKGLPPGI</sequence>
<evidence type="ECO:0000256" key="9">
    <source>
        <dbReference type="ARBA" id="ARBA00023157"/>
    </source>
</evidence>
<accession>A0A8C1YB53</accession>
<reference evidence="17" key="1">
    <citation type="submission" date="2025-08" db="UniProtKB">
        <authorList>
            <consortium name="Ensembl"/>
        </authorList>
    </citation>
    <scope>IDENTIFICATION</scope>
</reference>
<keyword evidence="3" id="KW-0254">Endocytosis</keyword>
<feature type="domain" description="EGF-like calcium-binding" evidence="15">
    <location>
        <begin position="250"/>
        <end position="289"/>
    </location>
</feature>
<dbReference type="InterPro" id="IPR036055">
    <property type="entry name" value="LDL_receptor-like_sf"/>
</dbReference>
<feature type="domain" description="EGF-like" evidence="16">
    <location>
        <begin position="213"/>
        <end position="249"/>
    </location>
</feature>
<keyword evidence="6" id="KW-0677">Repeat</keyword>
<dbReference type="Gene3D" id="2.10.25.10">
    <property type="entry name" value="Laminin"/>
    <property type="match status" value="2"/>
</dbReference>
<evidence type="ECO:0000256" key="8">
    <source>
        <dbReference type="ARBA" id="ARBA00023136"/>
    </source>
</evidence>
<dbReference type="SMART" id="SM00135">
    <property type="entry name" value="LY"/>
    <property type="match status" value="4"/>
</dbReference>
<dbReference type="Gene3D" id="2.120.10.30">
    <property type="entry name" value="TolB, C-terminal domain"/>
    <property type="match status" value="1"/>
</dbReference>
<dbReference type="AlphaFoldDB" id="A0A8C1YB53"/>
<dbReference type="PRINTS" id="PR00261">
    <property type="entry name" value="LDLRECEPTOR"/>
</dbReference>
<evidence type="ECO:0000256" key="5">
    <source>
        <dbReference type="ARBA" id="ARBA00022729"/>
    </source>
</evidence>
<evidence type="ECO:0000256" key="11">
    <source>
        <dbReference type="ARBA" id="ARBA00023180"/>
    </source>
</evidence>
<keyword evidence="8 14" id="KW-0472">Membrane</keyword>
<feature type="disulfide bond" evidence="12">
    <location>
        <begin position="175"/>
        <end position="187"/>
    </location>
</feature>
<feature type="disulfide bond" evidence="12">
    <location>
        <begin position="104"/>
        <end position="122"/>
    </location>
</feature>
<dbReference type="SMART" id="SM00179">
    <property type="entry name" value="EGF_CA"/>
    <property type="match status" value="2"/>
</dbReference>
<dbReference type="SUPFAM" id="SSF63825">
    <property type="entry name" value="YWTD domain"/>
    <property type="match status" value="1"/>
</dbReference>
<evidence type="ECO:0000313" key="18">
    <source>
        <dbReference type="Proteomes" id="UP000694700"/>
    </source>
</evidence>
<dbReference type="GO" id="GO:0005509">
    <property type="term" value="F:calcium ion binding"/>
    <property type="evidence" value="ECO:0007669"/>
    <property type="project" value="InterPro"/>
</dbReference>
<evidence type="ECO:0000256" key="14">
    <source>
        <dbReference type="SAM" id="Phobius"/>
    </source>
</evidence>
<evidence type="ECO:0000256" key="2">
    <source>
        <dbReference type="ARBA" id="ARBA00022536"/>
    </source>
</evidence>
<dbReference type="GO" id="GO:0043235">
    <property type="term" value="C:receptor complex"/>
    <property type="evidence" value="ECO:0007669"/>
    <property type="project" value="TreeGrafter"/>
</dbReference>
<dbReference type="SUPFAM" id="SSF57196">
    <property type="entry name" value="EGF/Laminin"/>
    <property type="match status" value="2"/>
</dbReference>
<dbReference type="Ensembl" id="ENSCCRT00015094145.1">
    <property type="protein sequence ID" value="ENSCCRP00015091220.1"/>
    <property type="gene ID" value="ENSCCRG00015036791.1"/>
</dbReference>
<dbReference type="InterPro" id="IPR023415">
    <property type="entry name" value="LDLR_class-A_CS"/>
</dbReference>
<organism evidence="17 18">
    <name type="scientific">Cyprinus carpio</name>
    <name type="common">Common carp</name>
    <dbReference type="NCBI Taxonomy" id="7962"/>
    <lineage>
        <taxon>Eukaryota</taxon>
        <taxon>Metazoa</taxon>
        <taxon>Chordata</taxon>
        <taxon>Craniata</taxon>
        <taxon>Vertebrata</taxon>
        <taxon>Euteleostomi</taxon>
        <taxon>Actinopterygii</taxon>
        <taxon>Neopterygii</taxon>
        <taxon>Teleostei</taxon>
        <taxon>Ostariophysi</taxon>
        <taxon>Cypriniformes</taxon>
        <taxon>Cyprinidae</taxon>
        <taxon>Cyprininae</taxon>
        <taxon>Cyprinus</taxon>
    </lineage>
</organism>
<feature type="repeat" description="LDL-receptor class B" evidence="13">
    <location>
        <begin position="421"/>
        <end position="464"/>
    </location>
</feature>
<dbReference type="Pfam" id="PF00057">
    <property type="entry name" value="Ldl_recept_a"/>
    <property type="match status" value="3"/>
</dbReference>
<evidence type="ECO:0000256" key="1">
    <source>
        <dbReference type="ARBA" id="ARBA00004479"/>
    </source>
</evidence>
<dbReference type="GO" id="GO:0016324">
    <property type="term" value="C:apical plasma membrane"/>
    <property type="evidence" value="ECO:0007669"/>
    <property type="project" value="TreeGrafter"/>
</dbReference>
<keyword evidence="10" id="KW-0675">Receptor</keyword>
<dbReference type="SUPFAM" id="SSF57424">
    <property type="entry name" value="LDL receptor-like module"/>
    <property type="match status" value="3"/>
</dbReference>
<feature type="domain" description="EGF-like calcium-binding" evidence="15">
    <location>
        <begin position="210"/>
        <end position="249"/>
    </location>
</feature>
<comment type="subcellular location">
    <subcellularLocation>
        <location evidence="1">Membrane</location>
        <topology evidence="1">Single-pass type I membrane protein</topology>
    </subcellularLocation>
</comment>
<dbReference type="InterPro" id="IPR000152">
    <property type="entry name" value="EGF-type_Asp/Asn_hydroxyl_site"/>
</dbReference>
<feature type="disulfide bond" evidence="12">
    <location>
        <begin position="182"/>
        <end position="200"/>
    </location>
</feature>
<dbReference type="CDD" id="cd00112">
    <property type="entry name" value="LDLa"/>
    <property type="match status" value="3"/>
</dbReference>
<dbReference type="InterPro" id="IPR000742">
    <property type="entry name" value="EGF"/>
</dbReference>
<feature type="disulfide bond" evidence="12">
    <location>
        <begin position="194"/>
        <end position="209"/>
    </location>
</feature>
<dbReference type="InterPro" id="IPR011042">
    <property type="entry name" value="6-blade_b-propeller_TolB-like"/>
</dbReference>
<dbReference type="InterPro" id="IPR001881">
    <property type="entry name" value="EGF-like_Ca-bd_dom"/>
</dbReference>
<dbReference type="InterPro" id="IPR002172">
    <property type="entry name" value="LDrepeatLR_classA_rpt"/>
</dbReference>
<evidence type="ECO:0000256" key="3">
    <source>
        <dbReference type="ARBA" id="ARBA00022583"/>
    </source>
</evidence>
<dbReference type="SMART" id="SM00192">
    <property type="entry name" value="LDLa"/>
    <property type="match status" value="3"/>
</dbReference>
<proteinExistence type="predicted"/>